<keyword evidence="3" id="KW-1185">Reference proteome</keyword>
<reference evidence="2 3" key="1">
    <citation type="submission" date="2019-02" db="EMBL/GenBank/DDBJ databases">
        <title>Marinobacter halodurans sp. nov., a marine bacterium isolated from sea tidal flat.</title>
        <authorList>
            <person name="Yoo Y."/>
            <person name="Lee D.W."/>
            <person name="Kim B.S."/>
            <person name="Kim J.-J."/>
        </authorList>
    </citation>
    <scope>NUCLEOTIDE SEQUENCE [LARGE SCALE GENOMIC DNA]</scope>
    <source>
        <strain evidence="2 3">YJ-S3-2</strain>
    </source>
</reference>
<feature type="region of interest" description="Disordered" evidence="1">
    <location>
        <begin position="34"/>
        <end position="62"/>
    </location>
</feature>
<protein>
    <submittedName>
        <fullName evidence="2">Uncharacterized protein</fullName>
    </submittedName>
</protein>
<comment type="caution">
    <text evidence="2">The sequence shown here is derived from an EMBL/GenBank/DDBJ whole genome shotgun (WGS) entry which is preliminary data.</text>
</comment>
<gene>
    <name evidence="2" type="ORF">EZI54_03820</name>
</gene>
<evidence type="ECO:0000313" key="2">
    <source>
        <dbReference type="EMBL" id="TBW58521.1"/>
    </source>
</evidence>
<sequence>MTDEVTREIKDILEQGQPKRSGWGGCININGDNNTVIIGNHPGRPQEDQNDDDDSAGLSKPHRSMRAELDHLRIQFRRIARLLTRLLLKPGLKDIKGRYDCSAPCLRSYDAAAPESPYVSNHTLRARCSQHLLETRAIPSFIPFYFSKSHIVSVVSDLMAAHSRHVARLINFRANSKLAVANQYSLKKYPEYTI</sequence>
<dbReference type="EMBL" id="SJDL01000004">
    <property type="protein sequence ID" value="TBW58521.1"/>
    <property type="molecule type" value="Genomic_DNA"/>
</dbReference>
<dbReference type="Proteomes" id="UP000313645">
    <property type="component" value="Unassembled WGS sequence"/>
</dbReference>
<evidence type="ECO:0000256" key="1">
    <source>
        <dbReference type="SAM" id="MobiDB-lite"/>
    </source>
</evidence>
<evidence type="ECO:0000313" key="3">
    <source>
        <dbReference type="Proteomes" id="UP000313645"/>
    </source>
</evidence>
<name>A0ABY1ZPK4_9GAMM</name>
<dbReference type="RefSeq" id="WP_131479219.1">
    <property type="nucleotide sequence ID" value="NZ_SJDL01000004.1"/>
</dbReference>
<organism evidence="2 3">
    <name type="scientific">Marinobacter halodurans</name>
    <dbReference type="NCBI Taxonomy" id="2528979"/>
    <lineage>
        <taxon>Bacteria</taxon>
        <taxon>Pseudomonadati</taxon>
        <taxon>Pseudomonadota</taxon>
        <taxon>Gammaproteobacteria</taxon>
        <taxon>Pseudomonadales</taxon>
        <taxon>Marinobacteraceae</taxon>
        <taxon>Marinobacter</taxon>
    </lineage>
</organism>
<proteinExistence type="predicted"/>
<accession>A0ABY1ZPK4</accession>